<dbReference type="NCBIfam" id="TIGR04057">
    <property type="entry name" value="SusC_RagA_signa"/>
    <property type="match status" value="1"/>
</dbReference>
<protein>
    <recommendedName>
        <fullName evidence="9">TonB-dependent receptor plug domain-containing protein</fullName>
    </recommendedName>
</protein>
<feature type="chain" id="PRO_5047129629" description="TonB-dependent receptor plug domain-containing protein" evidence="8">
    <location>
        <begin position="23"/>
        <end position="976"/>
    </location>
</feature>
<evidence type="ECO:0000256" key="2">
    <source>
        <dbReference type="ARBA" id="ARBA00022448"/>
    </source>
</evidence>
<comment type="similarity">
    <text evidence="7">Belongs to the TonB-dependent receptor family.</text>
</comment>
<dbReference type="Proteomes" id="UP000031275">
    <property type="component" value="Unassembled WGS sequence"/>
</dbReference>
<dbReference type="InterPro" id="IPR023997">
    <property type="entry name" value="TonB-dep_OMP_SusC/RagA_CS"/>
</dbReference>
<evidence type="ECO:0000256" key="4">
    <source>
        <dbReference type="ARBA" id="ARBA00022692"/>
    </source>
</evidence>
<keyword evidence="2 7" id="KW-0813">Transport</keyword>
<evidence type="ECO:0000256" key="5">
    <source>
        <dbReference type="ARBA" id="ARBA00023136"/>
    </source>
</evidence>
<evidence type="ECO:0000256" key="7">
    <source>
        <dbReference type="PROSITE-ProRule" id="PRU01360"/>
    </source>
</evidence>
<evidence type="ECO:0000256" key="3">
    <source>
        <dbReference type="ARBA" id="ARBA00022452"/>
    </source>
</evidence>
<dbReference type="EMBL" id="JSYK01000001">
    <property type="protein sequence ID" value="KIA84917.1"/>
    <property type="molecule type" value="Genomic_DNA"/>
</dbReference>
<feature type="signal peptide" evidence="8">
    <location>
        <begin position="1"/>
        <end position="22"/>
    </location>
</feature>
<gene>
    <name evidence="10" type="ORF">OA84_00135</name>
</gene>
<comment type="caution">
    <text evidence="10">The sequence shown here is derived from an EMBL/GenBank/DDBJ whole genome shotgun (WGS) entry which is preliminary data.</text>
</comment>
<dbReference type="InterPro" id="IPR023996">
    <property type="entry name" value="TonB-dep_OMP_SusC/RagA"/>
</dbReference>
<comment type="subcellular location">
    <subcellularLocation>
        <location evidence="1 7">Cell outer membrane</location>
        <topology evidence="1 7">Multi-pass membrane protein</topology>
    </subcellularLocation>
</comment>
<dbReference type="SUPFAM" id="SSF56935">
    <property type="entry name" value="Porins"/>
    <property type="match status" value="1"/>
</dbReference>
<dbReference type="Pfam" id="PF07715">
    <property type="entry name" value="Plug"/>
    <property type="match status" value="1"/>
</dbReference>
<dbReference type="InterPro" id="IPR012910">
    <property type="entry name" value="Plug_dom"/>
</dbReference>
<evidence type="ECO:0000313" key="10">
    <source>
        <dbReference type="EMBL" id="KIA84917.1"/>
    </source>
</evidence>
<accession>A0ABR4ZTD7</accession>
<keyword evidence="8" id="KW-0732">Signal</keyword>
<dbReference type="RefSeq" id="WP_039340600.1">
    <property type="nucleotide sequence ID" value="NZ_JSYK01000001.1"/>
</dbReference>
<keyword evidence="5 7" id="KW-0472">Membrane</keyword>
<dbReference type="InterPro" id="IPR039426">
    <property type="entry name" value="TonB-dep_rcpt-like"/>
</dbReference>
<dbReference type="Gene3D" id="2.170.130.10">
    <property type="entry name" value="TonB-dependent receptor, plug domain"/>
    <property type="match status" value="1"/>
</dbReference>
<dbReference type="PROSITE" id="PS52016">
    <property type="entry name" value="TONB_DEPENDENT_REC_3"/>
    <property type="match status" value="1"/>
</dbReference>
<keyword evidence="6 7" id="KW-0998">Cell outer membrane</keyword>
<proteinExistence type="inferred from homology"/>
<keyword evidence="11" id="KW-1185">Reference proteome</keyword>
<reference evidence="10 11" key="1">
    <citation type="submission" date="2014-10" db="EMBL/GenBank/DDBJ databases">
        <title>Kaistella solincola genome.</title>
        <authorList>
            <person name="Newman J.D."/>
        </authorList>
    </citation>
    <scope>NUCLEOTIDE SEQUENCE [LARGE SCALE GENOMIC DNA]</scope>
    <source>
        <strain evidence="10 11">DSM 22468</strain>
    </source>
</reference>
<feature type="domain" description="TonB-dependent receptor plug" evidence="9">
    <location>
        <begin position="49"/>
        <end position="156"/>
    </location>
</feature>
<keyword evidence="3 7" id="KW-1134">Transmembrane beta strand</keyword>
<organism evidence="10 11">
    <name type="scientific">Kaistella solincola</name>
    <dbReference type="NCBI Taxonomy" id="510955"/>
    <lineage>
        <taxon>Bacteria</taxon>
        <taxon>Pseudomonadati</taxon>
        <taxon>Bacteroidota</taxon>
        <taxon>Flavobacteriia</taxon>
        <taxon>Flavobacteriales</taxon>
        <taxon>Weeksellaceae</taxon>
        <taxon>Chryseobacterium group</taxon>
        <taxon>Kaistella</taxon>
    </lineage>
</organism>
<keyword evidence="4 7" id="KW-0812">Transmembrane</keyword>
<evidence type="ECO:0000256" key="1">
    <source>
        <dbReference type="ARBA" id="ARBA00004571"/>
    </source>
</evidence>
<sequence>MNCKLRLLSAGVLFFIGHSAFAQQQKIDTVGGEQKIEEVVVVAFGTQKKEAIVGSVATVDKKVIENQQATSVLSALQGTVAGVNVISTGGMPGDNPSIYIRGIASINASTQPLIIVDGSPYGGNVNSIPQDQVESMSILKDASATALYGSRAANGVIIITTKKGRLNSKPRVNISSLVGVSSSAVKFHEVLGAEDFMKGTWQAIKNNRIRNNGATEATAALYATNNLVNTLTYNPYNVAQPVDVNGNIVDGATLLWDTDWRKELVNEAAFKQEHRFNVSGGSENTTYFLGADYLDMYGNIKTSRFERIGLRGNVESKVNDWLKVGLNSSFTSSSQNYPVQSGNTYASAIQWIYTLPNIYPLYMRDQSGNPILDNFGKLQYDYGNEGASGRLVNAQRDVLNNENAVGALFNNKIRYNRYDMFANGFAEVSFTNYLKLRSQGSFQLYTYDSNEYDHYRYGAAASVNGRVSQSRDLAKTINWTNTLSFDKKYGDHSVQAQAIFELMDYRYDALNAQGTGYLPDVFVLNGSTTPESVGGYVNQERLVGYLGRAAYNYANKYFVEGSVRTDGSTRFAPETRWGTFYSVGAAWVVSNESFFQNDIVNNFKLKASYGELGNNATASYFPYLETYATGWNQLDQTGIILGGARDYFLTWEKTASSNVGAELGFFNNRITAEIDYFNKESIDLIYAKPLPGSTGNTSITTNVGSLRNYGWEFNVNTRNITTQKFSWTSNLNLTFENNEITELTQKSFINGTKRWEVGRSLFDFFLVEWAGVDPTTGMGTWYVNQTDANGNVTRVASTDYNAANSEANKKYVGSSLPKARGGFTNNFRFGNFELNSLFNFAFGAQIYDSSYAALMTGFSSAGRQQSVDVLNAWQNPGDITDVPVNIMSNNQNASTSTRFLYDNDFVRLKALSLGYNVDRNLIERIGINNMKIYLQGENLWTWQSHEGIDPEQGISGTTDSRSYNLRTISLGFNIGF</sequence>
<dbReference type="NCBIfam" id="TIGR04056">
    <property type="entry name" value="OMP_RagA_SusC"/>
    <property type="match status" value="1"/>
</dbReference>
<dbReference type="Gene3D" id="2.40.170.20">
    <property type="entry name" value="TonB-dependent receptor, beta-barrel domain"/>
    <property type="match status" value="1"/>
</dbReference>
<evidence type="ECO:0000313" key="11">
    <source>
        <dbReference type="Proteomes" id="UP000031275"/>
    </source>
</evidence>
<evidence type="ECO:0000259" key="9">
    <source>
        <dbReference type="Pfam" id="PF07715"/>
    </source>
</evidence>
<dbReference type="InterPro" id="IPR036942">
    <property type="entry name" value="Beta-barrel_TonB_sf"/>
</dbReference>
<evidence type="ECO:0000256" key="6">
    <source>
        <dbReference type="ARBA" id="ARBA00023237"/>
    </source>
</evidence>
<name>A0ABR4ZTD7_9FLAO</name>
<dbReference type="InterPro" id="IPR037066">
    <property type="entry name" value="Plug_dom_sf"/>
</dbReference>
<evidence type="ECO:0000256" key="8">
    <source>
        <dbReference type="SAM" id="SignalP"/>
    </source>
</evidence>